<name>A0A8H6LFR2_FUSOX</name>
<dbReference type="Proteomes" id="UP000593570">
    <property type="component" value="Unassembled WGS sequence"/>
</dbReference>
<comment type="caution">
    <text evidence="1">The sequence shown here is derived from an EMBL/GenBank/DDBJ whole genome shotgun (WGS) entry which is preliminary data.</text>
</comment>
<protein>
    <submittedName>
        <fullName evidence="1">Uncharacterized protein</fullName>
    </submittedName>
</protein>
<accession>A0A8H6LFR2</accession>
<organism evidence="1 2">
    <name type="scientific">Fusarium oxysporum f. sp. conglutinans</name>
    <dbReference type="NCBI Taxonomy" id="100902"/>
    <lineage>
        <taxon>Eukaryota</taxon>
        <taxon>Fungi</taxon>
        <taxon>Dikarya</taxon>
        <taxon>Ascomycota</taxon>
        <taxon>Pezizomycotina</taxon>
        <taxon>Sordariomycetes</taxon>
        <taxon>Hypocreomycetidae</taxon>
        <taxon>Hypocreales</taxon>
        <taxon>Nectriaceae</taxon>
        <taxon>Fusarium</taxon>
        <taxon>Fusarium oxysporum species complex</taxon>
    </lineage>
</organism>
<evidence type="ECO:0000313" key="1">
    <source>
        <dbReference type="EMBL" id="KAF6517593.1"/>
    </source>
</evidence>
<gene>
    <name evidence="1" type="ORF">HZS61_003154</name>
</gene>
<sequence length="71" mass="7775">MHSFVKRLVIAGGDRNIYLRAPLSLAQNKFLKVGNTYGNFVVVSSCSFCDEAAPNKPLAWTASLLIAYVRA</sequence>
<reference evidence="1 2" key="1">
    <citation type="journal article" date="2020" name="bioRxiv">
        <title>A chromosome-scale genome assembly for the Fusarium oxysporum strain Fo5176 to establish a model Arabidopsis-fungal pathosystem.</title>
        <authorList>
            <person name="Fokkens L."/>
            <person name="Guo L."/>
            <person name="Dora S."/>
            <person name="Wang B."/>
            <person name="Ye K."/>
            <person name="Sanchez-Rodriguez C."/>
            <person name="Croll D."/>
        </authorList>
    </citation>
    <scope>NUCLEOTIDE SEQUENCE [LARGE SCALE GENOMIC DNA]</scope>
    <source>
        <strain evidence="1 2">Fo5176</strain>
    </source>
</reference>
<evidence type="ECO:0000313" key="2">
    <source>
        <dbReference type="Proteomes" id="UP000593570"/>
    </source>
</evidence>
<dbReference type="EMBL" id="JACDXP010000011">
    <property type="protein sequence ID" value="KAF6517593.1"/>
    <property type="molecule type" value="Genomic_DNA"/>
</dbReference>
<proteinExistence type="predicted"/>
<dbReference type="AlphaFoldDB" id="A0A8H6LFR2"/>